<evidence type="ECO:0000256" key="2">
    <source>
        <dbReference type="ARBA" id="ARBA00005341"/>
    </source>
</evidence>
<dbReference type="Pfam" id="PF05283">
    <property type="entry name" value="MGC-24"/>
    <property type="match status" value="1"/>
</dbReference>
<evidence type="ECO:0000256" key="8">
    <source>
        <dbReference type="SAM" id="MobiDB-lite"/>
    </source>
</evidence>
<evidence type="ECO:0000256" key="1">
    <source>
        <dbReference type="ARBA" id="ARBA00004479"/>
    </source>
</evidence>
<dbReference type="PANTHER" id="PTHR11337:SF8">
    <property type="entry name" value="VISGUN, ISOFORM E"/>
    <property type="match status" value="1"/>
</dbReference>
<proteinExistence type="inferred from homology"/>
<evidence type="ECO:0000256" key="9">
    <source>
        <dbReference type="SAM" id="Phobius"/>
    </source>
</evidence>
<evidence type="ECO:0000313" key="10">
    <source>
        <dbReference type="EMBL" id="CAH3126344.1"/>
    </source>
</evidence>
<feature type="transmembrane region" description="Helical" evidence="9">
    <location>
        <begin position="135"/>
        <end position="158"/>
    </location>
</feature>
<evidence type="ECO:0000256" key="6">
    <source>
        <dbReference type="ARBA" id="ARBA00023136"/>
    </source>
</evidence>
<accession>A0ABN8NYQ5</accession>
<keyword evidence="3 9" id="KW-0812">Transmembrane</keyword>
<sequence length="168" mass="18294">MTLSPPQTVSRWPHFPVLEFLHGKQATNLQTEILRPDHRMARLTSLQWEMRVLGCILLVYFSTGTVSSESSIVPVIITSPATADTKSTSKIASTTVSPTTTSSTTPTSTTSTPPPKASIVPTAARISSGRKFDGASFIGGIILGMVLTAIFILAYKWWQKRNKSYHSL</sequence>
<evidence type="ECO:0008006" key="12">
    <source>
        <dbReference type="Google" id="ProtNLM"/>
    </source>
</evidence>
<reference evidence="10 11" key="1">
    <citation type="submission" date="2022-05" db="EMBL/GenBank/DDBJ databases">
        <authorList>
            <consortium name="Genoscope - CEA"/>
            <person name="William W."/>
        </authorList>
    </citation>
    <scope>NUCLEOTIDE SEQUENCE [LARGE SCALE GENOMIC DNA]</scope>
</reference>
<comment type="caution">
    <text evidence="10">The sequence shown here is derived from an EMBL/GenBank/DDBJ whole genome shotgun (WGS) entry which is preliminary data.</text>
</comment>
<dbReference type="PANTHER" id="PTHR11337">
    <property type="entry name" value="MUCIN/PORIMIN"/>
    <property type="match status" value="1"/>
</dbReference>
<dbReference type="EMBL" id="CALNXK010000042">
    <property type="protein sequence ID" value="CAH3126344.1"/>
    <property type="molecule type" value="Genomic_DNA"/>
</dbReference>
<protein>
    <recommendedName>
        <fullName evidence="12">Porimin</fullName>
    </recommendedName>
</protein>
<evidence type="ECO:0000256" key="4">
    <source>
        <dbReference type="ARBA" id="ARBA00022729"/>
    </source>
</evidence>
<keyword evidence="4" id="KW-0732">Signal</keyword>
<evidence type="ECO:0000256" key="7">
    <source>
        <dbReference type="ARBA" id="ARBA00023180"/>
    </source>
</evidence>
<comment type="similarity">
    <text evidence="2">Belongs to the CD164 family.</text>
</comment>
<dbReference type="InterPro" id="IPR007947">
    <property type="entry name" value="CD164_MGC24"/>
</dbReference>
<keyword evidence="6 9" id="KW-0472">Membrane</keyword>
<gene>
    <name evidence="10" type="ORF">PLOB_00032346</name>
</gene>
<organism evidence="10 11">
    <name type="scientific">Porites lobata</name>
    <dbReference type="NCBI Taxonomy" id="104759"/>
    <lineage>
        <taxon>Eukaryota</taxon>
        <taxon>Metazoa</taxon>
        <taxon>Cnidaria</taxon>
        <taxon>Anthozoa</taxon>
        <taxon>Hexacorallia</taxon>
        <taxon>Scleractinia</taxon>
        <taxon>Fungiina</taxon>
        <taxon>Poritidae</taxon>
        <taxon>Porites</taxon>
    </lineage>
</organism>
<keyword evidence="11" id="KW-1185">Reference proteome</keyword>
<feature type="compositionally biased region" description="Low complexity" evidence="8">
    <location>
        <begin position="93"/>
        <end position="111"/>
    </location>
</feature>
<keyword evidence="7" id="KW-0325">Glycoprotein</keyword>
<keyword evidence="5 9" id="KW-1133">Transmembrane helix</keyword>
<evidence type="ECO:0000256" key="5">
    <source>
        <dbReference type="ARBA" id="ARBA00022989"/>
    </source>
</evidence>
<evidence type="ECO:0000313" key="11">
    <source>
        <dbReference type="Proteomes" id="UP001159405"/>
    </source>
</evidence>
<evidence type="ECO:0000256" key="3">
    <source>
        <dbReference type="ARBA" id="ARBA00022692"/>
    </source>
</evidence>
<name>A0ABN8NYQ5_9CNID</name>
<feature type="region of interest" description="Disordered" evidence="8">
    <location>
        <begin position="87"/>
        <end position="118"/>
    </location>
</feature>
<comment type="subcellular location">
    <subcellularLocation>
        <location evidence="1">Membrane</location>
        <topology evidence="1">Single-pass type I membrane protein</topology>
    </subcellularLocation>
</comment>
<dbReference type="Proteomes" id="UP001159405">
    <property type="component" value="Unassembled WGS sequence"/>
</dbReference>